<evidence type="ECO:0000256" key="2">
    <source>
        <dbReference type="ARBA" id="ARBA00008079"/>
    </source>
</evidence>
<dbReference type="GO" id="GO:0009319">
    <property type="term" value="C:cytochrome o ubiquinol oxidase complex"/>
    <property type="evidence" value="ECO:0007669"/>
    <property type="project" value="TreeGrafter"/>
</dbReference>
<evidence type="ECO:0000256" key="3">
    <source>
        <dbReference type="ARBA" id="ARBA00011700"/>
    </source>
</evidence>
<proteinExistence type="inferred from homology"/>
<evidence type="ECO:0000256" key="1">
    <source>
        <dbReference type="ARBA" id="ARBA00004651"/>
    </source>
</evidence>
<keyword evidence="9 17" id="KW-1133">Transmembrane helix</keyword>
<comment type="subunit">
    <text evidence="3">Heterooctamer of two A chains, two B chains, two C chains and two D chains.</text>
</comment>
<evidence type="ECO:0000256" key="16">
    <source>
        <dbReference type="ARBA" id="ARBA00032185"/>
    </source>
</evidence>
<feature type="transmembrane region" description="Helical" evidence="17">
    <location>
        <begin position="88"/>
        <end position="110"/>
    </location>
</feature>
<keyword evidence="8" id="KW-0249">Electron transport</keyword>
<dbReference type="InterPro" id="IPR050968">
    <property type="entry name" value="Cytochrome_c_oxidase_bac_sub4"/>
</dbReference>
<dbReference type="Pfam" id="PF03626">
    <property type="entry name" value="COX4_pro"/>
    <property type="match status" value="1"/>
</dbReference>
<comment type="similarity">
    <text evidence="2">Belongs to the cytochrome c oxidase bacterial subunit 4 family.</text>
</comment>
<evidence type="ECO:0000256" key="17">
    <source>
        <dbReference type="SAM" id="Phobius"/>
    </source>
</evidence>
<dbReference type="PANTHER" id="PTHR36835:SF1">
    <property type="entry name" value="CYTOCHROME BO(3) UBIQUINOL OXIDASE SUBUNIT 4"/>
    <property type="match status" value="1"/>
</dbReference>
<reference evidence="18" key="2">
    <citation type="submission" date="2019-04" db="EMBL/GenBank/DDBJ databases">
        <authorList>
            <person name="Zou H."/>
        </authorList>
    </citation>
    <scope>NUCLEOTIDE SEQUENCE</scope>
    <source>
        <strain evidence="18">2015oxa</strain>
    </source>
</reference>
<evidence type="ECO:0000256" key="13">
    <source>
        <dbReference type="ARBA" id="ARBA00030071"/>
    </source>
</evidence>
<keyword evidence="10" id="KW-0560">Oxidoreductase</keyword>
<evidence type="ECO:0000256" key="6">
    <source>
        <dbReference type="ARBA" id="ARBA00022475"/>
    </source>
</evidence>
<evidence type="ECO:0000256" key="9">
    <source>
        <dbReference type="ARBA" id="ARBA00022989"/>
    </source>
</evidence>
<evidence type="ECO:0000256" key="5">
    <source>
        <dbReference type="ARBA" id="ARBA00022448"/>
    </source>
</evidence>
<feature type="transmembrane region" description="Helical" evidence="17">
    <location>
        <begin position="57"/>
        <end position="76"/>
    </location>
</feature>
<keyword evidence="11 17" id="KW-0472">Membrane</keyword>
<comment type="subcellular location">
    <subcellularLocation>
        <location evidence="1">Cell membrane</location>
        <topology evidence="1">Multi-pass membrane protein</topology>
    </subcellularLocation>
</comment>
<keyword evidence="6" id="KW-1003">Cell membrane</keyword>
<feature type="transmembrane region" description="Helical" evidence="17">
    <location>
        <begin position="25"/>
        <end position="45"/>
    </location>
</feature>
<evidence type="ECO:0000256" key="10">
    <source>
        <dbReference type="ARBA" id="ARBA00023002"/>
    </source>
</evidence>
<protein>
    <recommendedName>
        <fullName evidence="4">Cytochrome bo(3) ubiquinol oxidase subunit 4</fullName>
    </recommendedName>
    <alternativeName>
        <fullName evidence="16">Cytochrome o ubiquinol oxidase subunit 4</fullName>
    </alternativeName>
    <alternativeName>
        <fullName evidence="13">Oxidase bo(3) subunit 4</fullName>
    </alternativeName>
    <alternativeName>
        <fullName evidence="14">Ubiquinol oxidase polypeptide IV</fullName>
    </alternativeName>
    <alternativeName>
        <fullName evidence="15">Ubiquinol oxidase subunit 4</fullName>
    </alternativeName>
</protein>
<dbReference type="NCBIfam" id="TIGR02847">
    <property type="entry name" value="CyoD"/>
    <property type="match status" value="1"/>
</dbReference>
<dbReference type="AlphaFoldDB" id="A0AAW6QYA2"/>
<comment type="function">
    <text evidence="12">Cytochrome bo(3) ubiquinol terminal oxidase is the component of the aerobic respiratory chain of E.coli that predominates when cells are grown at high aeration. Has proton pump activity across the membrane in addition to electron transfer, pumping 2 protons/electron.</text>
</comment>
<comment type="caution">
    <text evidence="18">The sequence shown here is derived from an EMBL/GenBank/DDBJ whole genome shotgun (WGS) entry which is preliminary data.</text>
</comment>
<reference evidence="18" key="1">
    <citation type="journal article" date="2019" name="Int J Environ Res Public Health">
        <title>Characterization of Chromosome-Mediated BlaOXA-894 in Shewanella xiamenensis Isolated from Pig Wastewater.</title>
        <authorList>
            <person name="Zou H."/>
            <person name="Zhou Z."/>
            <person name="Xia H."/>
            <person name="Zhao Q."/>
            <person name="Li X."/>
        </authorList>
    </citation>
    <scope>NUCLEOTIDE SEQUENCE</scope>
    <source>
        <strain evidence="18">2015oxa</strain>
    </source>
</reference>
<evidence type="ECO:0000256" key="14">
    <source>
        <dbReference type="ARBA" id="ARBA00030211"/>
    </source>
</evidence>
<dbReference type="Proteomes" id="UP001152518">
    <property type="component" value="Unassembled WGS sequence"/>
</dbReference>
<evidence type="ECO:0000256" key="15">
    <source>
        <dbReference type="ARBA" id="ARBA00031887"/>
    </source>
</evidence>
<dbReference type="GO" id="GO:0015078">
    <property type="term" value="F:proton transmembrane transporter activity"/>
    <property type="evidence" value="ECO:0007669"/>
    <property type="project" value="TreeGrafter"/>
</dbReference>
<dbReference type="RefSeq" id="WP_172590702.1">
    <property type="nucleotide sequence ID" value="NZ_AP026732.1"/>
</dbReference>
<evidence type="ECO:0000256" key="7">
    <source>
        <dbReference type="ARBA" id="ARBA00022692"/>
    </source>
</evidence>
<dbReference type="GO" id="GO:0019646">
    <property type="term" value="P:aerobic electron transport chain"/>
    <property type="evidence" value="ECO:0007669"/>
    <property type="project" value="TreeGrafter"/>
</dbReference>
<evidence type="ECO:0000256" key="8">
    <source>
        <dbReference type="ARBA" id="ARBA00022982"/>
    </source>
</evidence>
<accession>A0AAW6QYA2</accession>
<dbReference type="InterPro" id="IPR014210">
    <property type="entry name" value="Cyt_o_ubiqinol_oxidase_su4"/>
</dbReference>
<dbReference type="EMBL" id="SUNE01000009">
    <property type="protein sequence ID" value="MDG5900984.1"/>
    <property type="molecule type" value="Genomic_DNA"/>
</dbReference>
<dbReference type="InterPro" id="IPR005171">
    <property type="entry name" value="Cyt_c_oxidase_su4_prok"/>
</dbReference>
<evidence type="ECO:0000313" key="18">
    <source>
        <dbReference type="EMBL" id="MDG5900984.1"/>
    </source>
</evidence>
<dbReference type="GO" id="GO:0015990">
    <property type="term" value="P:electron transport coupled proton transport"/>
    <property type="evidence" value="ECO:0007669"/>
    <property type="project" value="InterPro"/>
</dbReference>
<evidence type="ECO:0000256" key="11">
    <source>
        <dbReference type="ARBA" id="ARBA00023136"/>
    </source>
</evidence>
<name>A0AAW6QYA2_9GAMM</name>
<sequence>MGAHTQSQHNSHDHSHGADDLAASIKSYLVGFVLSVVLTAIPFWAVMTHHFEQSTTLAIVVVTALVQILVHLKYFLHLDFSKEGKVNTFSFLFTALIIVMVVGLSVWIILEANALMM</sequence>
<dbReference type="GO" id="GO:0009486">
    <property type="term" value="F:cytochrome bo3 ubiquinol oxidase activity"/>
    <property type="evidence" value="ECO:0007669"/>
    <property type="project" value="InterPro"/>
</dbReference>
<keyword evidence="5" id="KW-0813">Transport</keyword>
<organism evidence="18">
    <name type="scientific">Shewanella xiamenensis</name>
    <dbReference type="NCBI Taxonomy" id="332186"/>
    <lineage>
        <taxon>Bacteria</taxon>
        <taxon>Pseudomonadati</taxon>
        <taxon>Pseudomonadota</taxon>
        <taxon>Gammaproteobacteria</taxon>
        <taxon>Alteromonadales</taxon>
        <taxon>Shewanellaceae</taxon>
        <taxon>Shewanella</taxon>
    </lineage>
</organism>
<gene>
    <name evidence="18" type="primary">cyoD</name>
    <name evidence="18" type="ORF">E2650_14010</name>
</gene>
<keyword evidence="7 17" id="KW-0812">Transmembrane</keyword>
<dbReference type="PANTHER" id="PTHR36835">
    <property type="entry name" value="CYTOCHROME BO(3) UBIQUINOL OXIDASE SUBUNIT 4"/>
    <property type="match status" value="1"/>
</dbReference>
<evidence type="ECO:0000256" key="4">
    <source>
        <dbReference type="ARBA" id="ARBA00014689"/>
    </source>
</evidence>
<dbReference type="GO" id="GO:0005886">
    <property type="term" value="C:plasma membrane"/>
    <property type="evidence" value="ECO:0007669"/>
    <property type="project" value="UniProtKB-SubCell"/>
</dbReference>
<evidence type="ECO:0000256" key="12">
    <source>
        <dbReference type="ARBA" id="ARBA00025694"/>
    </source>
</evidence>